<keyword evidence="2" id="KW-1185">Reference proteome</keyword>
<accession>A0A2M9R3W6</accession>
<protein>
    <submittedName>
        <fullName evidence="1">Uncharacterized protein</fullName>
    </submittedName>
</protein>
<organism evidence="1 2">
    <name type="scientific">Avrilella dinanensis</name>
    <dbReference type="NCBI Taxonomy" id="2008672"/>
    <lineage>
        <taxon>Bacteria</taxon>
        <taxon>Pseudomonadati</taxon>
        <taxon>Bacteroidota</taxon>
        <taxon>Flavobacteriia</taxon>
        <taxon>Flavobacteriales</taxon>
        <taxon>Flavobacteriaceae</taxon>
        <taxon>Avrilella</taxon>
    </lineage>
</organism>
<evidence type="ECO:0000313" key="1">
    <source>
        <dbReference type="EMBL" id="PJR03557.1"/>
    </source>
</evidence>
<dbReference type="Proteomes" id="UP000231960">
    <property type="component" value="Unassembled WGS sequence"/>
</dbReference>
<dbReference type="EMBL" id="NIPO01000001">
    <property type="protein sequence ID" value="PJR03557.1"/>
    <property type="molecule type" value="Genomic_DNA"/>
</dbReference>
<name>A0A2M9R3W6_9FLAO</name>
<dbReference type="OrthoDB" id="2083773at2"/>
<evidence type="ECO:0000313" key="2">
    <source>
        <dbReference type="Proteomes" id="UP000231960"/>
    </source>
</evidence>
<comment type="caution">
    <text evidence="1">The sequence shown here is derived from an EMBL/GenBank/DDBJ whole genome shotgun (WGS) entry which is preliminary data.</text>
</comment>
<proteinExistence type="predicted"/>
<dbReference type="Pfam" id="PF20289">
    <property type="entry name" value="MComp1"/>
    <property type="match status" value="1"/>
</dbReference>
<dbReference type="RefSeq" id="WP_100677125.1">
    <property type="nucleotide sequence ID" value="NZ_NIPO01000001.1"/>
</dbReference>
<dbReference type="InterPro" id="IPR046905">
    <property type="entry name" value="ABC-3C_MC1"/>
</dbReference>
<gene>
    <name evidence="1" type="ORF">CDL10_02765</name>
</gene>
<dbReference type="AlphaFoldDB" id="A0A2M9R3W6"/>
<sequence>MNFSTIEINKLDFEIENCKVYHYRNEDNFRINIFFLEANSDVINENWKRFSNMVAANYQTSEYMSNREFDKWNFYIIYISKDDVSKELKNKIENDKFSSRKIVEDLFDKEFNDKEANQLIVKHITNTDLEDILSQTQNKIQEEYKPVNTGLWKLVHKDISFGRDTELQKQIVEQIIRLNDEN</sequence>
<reference evidence="1 2" key="1">
    <citation type="submission" date="2017-06" db="EMBL/GenBank/DDBJ databases">
        <title>Description of Avrilella dinanensis gen. nov. sp. nov.</title>
        <authorList>
            <person name="Leyer C."/>
            <person name="Sassi M."/>
            <person name="Minet J."/>
            <person name="Kayal S."/>
            <person name="Cattoir V."/>
        </authorList>
    </citation>
    <scope>NUCLEOTIDE SEQUENCE [LARGE SCALE GENOMIC DNA]</scope>
    <source>
        <strain evidence="1 2">UR159</strain>
    </source>
</reference>